<organism evidence="9 10">
    <name type="scientific">Prorocentrum cordatum</name>
    <dbReference type="NCBI Taxonomy" id="2364126"/>
    <lineage>
        <taxon>Eukaryota</taxon>
        <taxon>Sar</taxon>
        <taxon>Alveolata</taxon>
        <taxon>Dinophyceae</taxon>
        <taxon>Prorocentrales</taxon>
        <taxon>Prorocentraceae</taxon>
        <taxon>Prorocentrum</taxon>
    </lineage>
</organism>
<evidence type="ECO:0000256" key="6">
    <source>
        <dbReference type="RuleBase" id="RU000304"/>
    </source>
</evidence>
<keyword evidence="7" id="KW-0472">Membrane</keyword>
<keyword evidence="6" id="KW-0723">Serine/threonine-protein kinase</keyword>
<dbReference type="CDD" id="cd14016">
    <property type="entry name" value="STKc_CK1"/>
    <property type="match status" value="1"/>
</dbReference>
<dbReference type="InterPro" id="IPR050235">
    <property type="entry name" value="CK1_Ser-Thr_kinase"/>
</dbReference>
<evidence type="ECO:0000256" key="1">
    <source>
        <dbReference type="ARBA" id="ARBA00012513"/>
    </source>
</evidence>
<dbReference type="SUPFAM" id="SSF56112">
    <property type="entry name" value="Protein kinase-like (PK-like)"/>
    <property type="match status" value="1"/>
</dbReference>
<evidence type="ECO:0000256" key="2">
    <source>
        <dbReference type="ARBA" id="ARBA00022741"/>
    </source>
</evidence>
<comment type="similarity">
    <text evidence="6">Belongs to the protein kinase superfamily.</text>
</comment>
<evidence type="ECO:0000256" key="5">
    <source>
        <dbReference type="PROSITE-ProRule" id="PRU10141"/>
    </source>
</evidence>
<dbReference type="EC" id="2.7.11.1" evidence="1"/>
<evidence type="ECO:0000259" key="8">
    <source>
        <dbReference type="PROSITE" id="PS50011"/>
    </source>
</evidence>
<dbReference type="PROSITE" id="PS50011">
    <property type="entry name" value="PROTEIN_KINASE_DOM"/>
    <property type="match status" value="1"/>
</dbReference>
<dbReference type="InterPro" id="IPR000719">
    <property type="entry name" value="Prot_kinase_dom"/>
</dbReference>
<evidence type="ECO:0000256" key="4">
    <source>
        <dbReference type="ARBA" id="ARBA00023860"/>
    </source>
</evidence>
<proteinExistence type="inferred from homology"/>
<evidence type="ECO:0000313" key="10">
    <source>
        <dbReference type="Proteomes" id="UP001189429"/>
    </source>
</evidence>
<keyword evidence="7" id="KW-0812">Transmembrane</keyword>
<dbReference type="Proteomes" id="UP001189429">
    <property type="component" value="Unassembled WGS sequence"/>
</dbReference>
<dbReference type="InterPro" id="IPR017441">
    <property type="entry name" value="Protein_kinase_ATP_BS"/>
</dbReference>
<dbReference type="SMART" id="SM00220">
    <property type="entry name" value="S_TKc"/>
    <property type="match status" value="1"/>
</dbReference>
<accession>A0ABN9WU22</accession>
<dbReference type="Pfam" id="PF00069">
    <property type="entry name" value="Pkinase"/>
    <property type="match status" value="1"/>
</dbReference>
<keyword evidence="2 5" id="KW-0547">Nucleotide-binding</keyword>
<protein>
    <recommendedName>
        <fullName evidence="4">Casein kinase I</fullName>
        <ecNumber evidence="1">2.7.11.1</ecNumber>
    </recommendedName>
</protein>
<dbReference type="Gene3D" id="1.10.510.10">
    <property type="entry name" value="Transferase(Phosphotransferase) domain 1"/>
    <property type="match status" value="1"/>
</dbReference>
<keyword evidence="7" id="KW-1133">Transmembrane helix</keyword>
<evidence type="ECO:0000256" key="7">
    <source>
        <dbReference type="SAM" id="Phobius"/>
    </source>
</evidence>
<comment type="caution">
    <text evidence="9">The sequence shown here is derived from an EMBL/GenBank/DDBJ whole genome shotgun (WGS) entry which is preliminary data.</text>
</comment>
<evidence type="ECO:0000256" key="3">
    <source>
        <dbReference type="ARBA" id="ARBA00022840"/>
    </source>
</evidence>
<reference evidence="9" key="1">
    <citation type="submission" date="2023-10" db="EMBL/GenBank/DDBJ databases">
        <authorList>
            <person name="Chen Y."/>
            <person name="Shah S."/>
            <person name="Dougan E. K."/>
            <person name="Thang M."/>
            <person name="Chan C."/>
        </authorList>
    </citation>
    <scope>NUCLEOTIDE SEQUENCE [LARGE SCALE GENOMIC DNA]</scope>
</reference>
<name>A0ABN9WU22_9DINO</name>
<feature type="transmembrane region" description="Helical" evidence="7">
    <location>
        <begin position="6"/>
        <end position="29"/>
    </location>
</feature>
<sequence>MRGVCIYVLCIHTSFFFSLSLSVFFFFVFSLSLSLFFPMGAHLVSNPDCLGPSSTTTVLREEPARMAPASPEAAPVKPRKPKLVGGRYEVGSKLGAGSYSEVFEAVDKKSGKVVAVKMEWQKAEKTDKLLWEAELYKELQHGEGIPRVRWVGSQGEYNMMVLDVLGPSLDDLFKKQRRFSVKTVVMIAKQVITRLEFVHNCGVLYRDIKPHNFLIGVGEEVGRIYLVDFGLSKRYLDATTGDHYKCKIEKGRGIAGTVRYSSPFLHDGYEASRRDVDLFALGYVLMHLLRGDLPWLDISHKDKKVRNKRIGQKKAETSDKELCSGFPSQFVDYFRYMRSVGFYDKPDYNRLQAILDKVLKELKLKNDLVYDWSEDNDARPKKKRKLDA</sequence>
<keyword evidence="3 5" id="KW-0067">ATP-binding</keyword>
<keyword evidence="6" id="KW-0808">Transferase</keyword>
<keyword evidence="10" id="KW-1185">Reference proteome</keyword>
<dbReference type="InterPro" id="IPR008271">
    <property type="entry name" value="Ser/Thr_kinase_AS"/>
</dbReference>
<dbReference type="EMBL" id="CAUYUJ010019110">
    <property type="protein sequence ID" value="CAK0888656.1"/>
    <property type="molecule type" value="Genomic_DNA"/>
</dbReference>
<feature type="binding site" evidence="5">
    <location>
        <position position="117"/>
    </location>
    <ligand>
        <name>ATP</name>
        <dbReference type="ChEBI" id="CHEBI:30616"/>
    </ligand>
</feature>
<feature type="domain" description="Protein kinase" evidence="8">
    <location>
        <begin position="88"/>
        <end position="359"/>
    </location>
</feature>
<dbReference type="PANTHER" id="PTHR11909">
    <property type="entry name" value="CASEIN KINASE-RELATED"/>
    <property type="match status" value="1"/>
</dbReference>
<evidence type="ECO:0000313" key="9">
    <source>
        <dbReference type="EMBL" id="CAK0888656.1"/>
    </source>
</evidence>
<dbReference type="PROSITE" id="PS00108">
    <property type="entry name" value="PROTEIN_KINASE_ST"/>
    <property type="match status" value="1"/>
</dbReference>
<keyword evidence="6" id="KW-0418">Kinase</keyword>
<dbReference type="PROSITE" id="PS00107">
    <property type="entry name" value="PROTEIN_KINASE_ATP"/>
    <property type="match status" value="1"/>
</dbReference>
<gene>
    <name evidence="9" type="ORF">PCOR1329_LOCUS69405</name>
</gene>
<dbReference type="InterPro" id="IPR011009">
    <property type="entry name" value="Kinase-like_dom_sf"/>
</dbReference>